<evidence type="ECO:0000313" key="6">
    <source>
        <dbReference type="EMBL" id="SKC39417.1"/>
    </source>
</evidence>
<dbReference type="GO" id="GO:0046872">
    <property type="term" value="F:metal ion binding"/>
    <property type="evidence" value="ECO:0007669"/>
    <property type="project" value="UniProtKB-KW"/>
</dbReference>
<dbReference type="InterPro" id="IPR006158">
    <property type="entry name" value="Cobalamin-bd"/>
</dbReference>
<dbReference type="PANTHER" id="PTHR45833">
    <property type="entry name" value="METHIONINE SYNTHASE"/>
    <property type="match status" value="1"/>
</dbReference>
<dbReference type="OrthoDB" id="9803687at2"/>
<keyword evidence="6" id="KW-0489">Methyltransferase</keyword>
<keyword evidence="7" id="KW-1185">Reference proteome</keyword>
<evidence type="ECO:0000259" key="5">
    <source>
        <dbReference type="PROSITE" id="PS51337"/>
    </source>
</evidence>
<dbReference type="SMART" id="SM01018">
    <property type="entry name" value="B12-binding_2"/>
    <property type="match status" value="1"/>
</dbReference>
<evidence type="ECO:0000313" key="7">
    <source>
        <dbReference type="Proteomes" id="UP000190285"/>
    </source>
</evidence>
<dbReference type="GO" id="GO:0032259">
    <property type="term" value="P:methylation"/>
    <property type="evidence" value="ECO:0007669"/>
    <property type="project" value="UniProtKB-KW"/>
</dbReference>
<dbReference type="Pfam" id="PF02607">
    <property type="entry name" value="B12-binding_2"/>
    <property type="match status" value="1"/>
</dbReference>
<dbReference type="InterPro" id="IPR003759">
    <property type="entry name" value="Cbl-bd_cap"/>
</dbReference>
<name>A0A1T5IJU8_9FIRM</name>
<organism evidence="6 7">
    <name type="scientific">Maledivibacter halophilus</name>
    <dbReference type="NCBI Taxonomy" id="36842"/>
    <lineage>
        <taxon>Bacteria</taxon>
        <taxon>Bacillati</taxon>
        <taxon>Bacillota</taxon>
        <taxon>Clostridia</taxon>
        <taxon>Peptostreptococcales</taxon>
        <taxon>Caminicellaceae</taxon>
        <taxon>Maledivibacter</taxon>
    </lineage>
</organism>
<comment type="similarity">
    <text evidence="1">Belongs to the methylamine corrinoid protein family.</text>
</comment>
<dbReference type="GO" id="GO:0046653">
    <property type="term" value="P:tetrahydrofolate metabolic process"/>
    <property type="evidence" value="ECO:0007669"/>
    <property type="project" value="TreeGrafter"/>
</dbReference>
<keyword evidence="6" id="KW-0808">Transferase</keyword>
<dbReference type="Pfam" id="PF02310">
    <property type="entry name" value="B12-binding"/>
    <property type="match status" value="1"/>
</dbReference>
<proteinExistence type="inferred from homology"/>
<dbReference type="GO" id="GO:0031419">
    <property type="term" value="F:cobalamin binding"/>
    <property type="evidence" value="ECO:0007669"/>
    <property type="project" value="InterPro"/>
</dbReference>
<dbReference type="EMBL" id="FUZT01000001">
    <property type="protein sequence ID" value="SKC39417.1"/>
    <property type="molecule type" value="Genomic_DNA"/>
</dbReference>
<accession>A0A1T5IJU8</accession>
<dbReference type="PROSITE" id="PS51337">
    <property type="entry name" value="B12_BINDING_NTER"/>
    <property type="match status" value="1"/>
</dbReference>
<evidence type="ECO:0000256" key="3">
    <source>
        <dbReference type="ARBA" id="ARBA00023285"/>
    </source>
</evidence>
<dbReference type="GO" id="GO:0005829">
    <property type="term" value="C:cytosol"/>
    <property type="evidence" value="ECO:0007669"/>
    <property type="project" value="TreeGrafter"/>
</dbReference>
<dbReference type="GO" id="GO:0008705">
    <property type="term" value="F:methionine synthase activity"/>
    <property type="evidence" value="ECO:0007669"/>
    <property type="project" value="TreeGrafter"/>
</dbReference>
<dbReference type="GO" id="GO:0050667">
    <property type="term" value="P:homocysteine metabolic process"/>
    <property type="evidence" value="ECO:0007669"/>
    <property type="project" value="TreeGrafter"/>
</dbReference>
<dbReference type="PROSITE" id="PS51332">
    <property type="entry name" value="B12_BINDING"/>
    <property type="match status" value="1"/>
</dbReference>
<dbReference type="InterPro" id="IPR036724">
    <property type="entry name" value="Cobalamin-bd_sf"/>
</dbReference>
<dbReference type="FunFam" id="3.40.50.280:FF:000003">
    <property type="entry name" value="Dimethylamine methyltransferase corrinoid protein"/>
    <property type="match status" value="1"/>
</dbReference>
<dbReference type="SUPFAM" id="SSF52242">
    <property type="entry name" value="Cobalamin (vitamin B12)-binding domain"/>
    <property type="match status" value="1"/>
</dbReference>
<dbReference type="PANTHER" id="PTHR45833:SF1">
    <property type="entry name" value="METHIONINE SYNTHASE"/>
    <property type="match status" value="1"/>
</dbReference>
<feature type="domain" description="B12-binding N-terminal" evidence="5">
    <location>
        <begin position="1"/>
        <end position="89"/>
    </location>
</feature>
<evidence type="ECO:0000259" key="4">
    <source>
        <dbReference type="PROSITE" id="PS51332"/>
    </source>
</evidence>
<dbReference type="AlphaFoldDB" id="A0A1T5IJU8"/>
<dbReference type="SUPFAM" id="SSF47644">
    <property type="entry name" value="Methionine synthase domain"/>
    <property type="match status" value="1"/>
</dbReference>
<keyword evidence="2" id="KW-0479">Metal-binding</keyword>
<feature type="domain" description="B12-binding" evidence="4">
    <location>
        <begin position="89"/>
        <end position="217"/>
    </location>
</feature>
<dbReference type="Gene3D" id="3.40.50.280">
    <property type="entry name" value="Cobalamin-binding domain"/>
    <property type="match status" value="1"/>
</dbReference>
<evidence type="ECO:0000256" key="2">
    <source>
        <dbReference type="ARBA" id="ARBA00022723"/>
    </source>
</evidence>
<dbReference type="RefSeq" id="WP_079489042.1">
    <property type="nucleotide sequence ID" value="NZ_FUZT01000001.1"/>
</dbReference>
<sequence>MNILYEQIAEFLIAGRVNQVRNLTQKALDEGCDPKEIINDALLVGMNEVGDLFKDGELFVPEVLVSAKAMNSGMELLKPLLKDGDIDKVGKCVFATVKGDLHDIGKKLVKMMMEGAGYEIIDLGVDVDPENIVEAVKKHKPDLVGMSAMLTTTMVAMKDTVEALKENDLYEKVRIMIGGAPVTDKYAEEIGAYYSSDASAAVDLANKLMDKNCCKSC</sequence>
<dbReference type="InterPro" id="IPR036594">
    <property type="entry name" value="Meth_synthase_dom"/>
</dbReference>
<dbReference type="STRING" id="36842.SAMN02194393_00468"/>
<dbReference type="Proteomes" id="UP000190285">
    <property type="component" value="Unassembled WGS sequence"/>
</dbReference>
<dbReference type="InterPro" id="IPR050554">
    <property type="entry name" value="Met_Synthase/Corrinoid"/>
</dbReference>
<reference evidence="6 7" key="1">
    <citation type="submission" date="2017-02" db="EMBL/GenBank/DDBJ databases">
        <authorList>
            <person name="Peterson S.W."/>
        </authorList>
    </citation>
    <scope>NUCLEOTIDE SEQUENCE [LARGE SCALE GENOMIC DNA]</scope>
    <source>
        <strain evidence="6 7">M1</strain>
    </source>
</reference>
<dbReference type="CDD" id="cd02070">
    <property type="entry name" value="corrinoid_protein_B12-BD"/>
    <property type="match status" value="1"/>
</dbReference>
<dbReference type="Gene3D" id="1.10.1240.10">
    <property type="entry name" value="Methionine synthase domain"/>
    <property type="match status" value="1"/>
</dbReference>
<keyword evidence="3" id="KW-0170">Cobalt</keyword>
<evidence type="ECO:0000256" key="1">
    <source>
        <dbReference type="ARBA" id="ARBA00010854"/>
    </source>
</evidence>
<protein>
    <submittedName>
        <fullName evidence="6">5-methyltetrahydrofolate--homocysteine methyltransferase</fullName>
    </submittedName>
</protein>
<gene>
    <name evidence="6" type="ORF">SAMN02194393_00468</name>
</gene>